<evidence type="ECO:0000313" key="1">
    <source>
        <dbReference type="EMBL" id="MFC4960736.1"/>
    </source>
</evidence>
<accession>A0ABV9UYJ4</accession>
<name>A0ABV9UYJ4_9ACTN</name>
<gene>
    <name evidence="1" type="ORF">ACFPFX_31025</name>
</gene>
<organism evidence="1 2">
    <name type="scientific">Streptomyces mauvecolor</name>
    <dbReference type="NCBI Taxonomy" id="58345"/>
    <lineage>
        <taxon>Bacteria</taxon>
        <taxon>Bacillati</taxon>
        <taxon>Actinomycetota</taxon>
        <taxon>Actinomycetes</taxon>
        <taxon>Kitasatosporales</taxon>
        <taxon>Streptomycetaceae</taxon>
        <taxon>Streptomyces</taxon>
    </lineage>
</organism>
<reference evidence="2" key="1">
    <citation type="journal article" date="2019" name="Int. J. Syst. Evol. Microbiol.">
        <title>The Global Catalogue of Microorganisms (GCM) 10K type strain sequencing project: providing services to taxonomists for standard genome sequencing and annotation.</title>
        <authorList>
            <consortium name="The Broad Institute Genomics Platform"/>
            <consortium name="The Broad Institute Genome Sequencing Center for Infectious Disease"/>
            <person name="Wu L."/>
            <person name="Ma J."/>
        </authorList>
    </citation>
    <scope>NUCLEOTIDE SEQUENCE [LARGE SCALE GENOMIC DNA]</scope>
    <source>
        <strain evidence="2">CCM 7224</strain>
    </source>
</reference>
<proteinExistence type="predicted"/>
<dbReference type="SUPFAM" id="SSF46785">
    <property type="entry name" value="Winged helix' DNA-binding domain"/>
    <property type="match status" value="1"/>
</dbReference>
<sequence>MCRGRSSPAAERGFIRRTPRAADRRSAEVVITEAGEQVINTPFPRLLEREVELPAGLGADRAQVVPALSCSGRRFTLTEMA</sequence>
<dbReference type="EMBL" id="JBHSIZ010000040">
    <property type="protein sequence ID" value="MFC4960736.1"/>
    <property type="molecule type" value="Genomic_DNA"/>
</dbReference>
<comment type="caution">
    <text evidence="1">The sequence shown here is derived from an EMBL/GenBank/DDBJ whole genome shotgun (WGS) entry which is preliminary data.</text>
</comment>
<keyword evidence="2" id="KW-1185">Reference proteome</keyword>
<dbReference type="RefSeq" id="WP_344380954.1">
    <property type="nucleotide sequence ID" value="NZ_BAAASQ010000079.1"/>
</dbReference>
<dbReference type="InterPro" id="IPR036390">
    <property type="entry name" value="WH_DNA-bd_sf"/>
</dbReference>
<dbReference type="InterPro" id="IPR036388">
    <property type="entry name" value="WH-like_DNA-bd_sf"/>
</dbReference>
<dbReference type="Gene3D" id="1.10.10.10">
    <property type="entry name" value="Winged helix-like DNA-binding domain superfamily/Winged helix DNA-binding domain"/>
    <property type="match status" value="1"/>
</dbReference>
<evidence type="ECO:0000313" key="2">
    <source>
        <dbReference type="Proteomes" id="UP001595834"/>
    </source>
</evidence>
<dbReference type="Proteomes" id="UP001595834">
    <property type="component" value="Unassembled WGS sequence"/>
</dbReference>
<protein>
    <submittedName>
        <fullName evidence="1">Uncharacterized protein</fullName>
    </submittedName>
</protein>